<feature type="chain" id="PRO_5017632595" description="ABM domain-containing protein" evidence="1">
    <location>
        <begin position="28"/>
        <end position="163"/>
    </location>
</feature>
<dbReference type="Gene3D" id="3.30.70.100">
    <property type="match status" value="1"/>
</dbReference>
<dbReference type="InterPro" id="IPR011008">
    <property type="entry name" value="Dimeric_a/b-barrel"/>
</dbReference>
<evidence type="ECO:0000256" key="1">
    <source>
        <dbReference type="SAM" id="SignalP"/>
    </source>
</evidence>
<dbReference type="AlphaFoldDB" id="A0A3E1NEB3"/>
<accession>A0A3E1NEB3</accession>
<dbReference type="SUPFAM" id="SSF54909">
    <property type="entry name" value="Dimeric alpha+beta barrel"/>
    <property type="match status" value="1"/>
</dbReference>
<evidence type="ECO:0000313" key="3">
    <source>
        <dbReference type="Proteomes" id="UP000261284"/>
    </source>
</evidence>
<protein>
    <recommendedName>
        <fullName evidence="4">ABM domain-containing protein</fullName>
    </recommendedName>
</protein>
<dbReference type="Proteomes" id="UP000261284">
    <property type="component" value="Unassembled WGS sequence"/>
</dbReference>
<keyword evidence="1" id="KW-0732">Signal</keyword>
<organism evidence="2 3">
    <name type="scientific">Deminuibacter soli</name>
    <dbReference type="NCBI Taxonomy" id="2291815"/>
    <lineage>
        <taxon>Bacteria</taxon>
        <taxon>Pseudomonadati</taxon>
        <taxon>Bacteroidota</taxon>
        <taxon>Chitinophagia</taxon>
        <taxon>Chitinophagales</taxon>
        <taxon>Chitinophagaceae</taxon>
        <taxon>Deminuibacter</taxon>
    </lineage>
</organism>
<gene>
    <name evidence="2" type="ORF">DXN05_21520</name>
</gene>
<evidence type="ECO:0008006" key="4">
    <source>
        <dbReference type="Google" id="ProtNLM"/>
    </source>
</evidence>
<dbReference type="EMBL" id="QTJU01000011">
    <property type="protein sequence ID" value="RFM26182.1"/>
    <property type="molecule type" value="Genomic_DNA"/>
</dbReference>
<evidence type="ECO:0000313" key="2">
    <source>
        <dbReference type="EMBL" id="RFM26182.1"/>
    </source>
</evidence>
<keyword evidence="3" id="KW-1185">Reference proteome</keyword>
<proteinExistence type="predicted"/>
<name>A0A3E1NEB3_9BACT</name>
<feature type="signal peptide" evidence="1">
    <location>
        <begin position="1"/>
        <end position="27"/>
    </location>
</feature>
<comment type="caution">
    <text evidence="2">The sequence shown here is derived from an EMBL/GenBank/DDBJ whole genome shotgun (WGS) entry which is preliminary data.</text>
</comment>
<sequence length="163" mass="18524">MQHMKSKMSKKWILFTALFMVALSVLKANPNHLSKSKTETKMKDEKESIEAKEIHSEDAGNVALIDKLFIPAGSIDELLSQTKTVGKFIKTLPGLISQQAFESRDEQGNMTLITIAIWENKEALSKAKDAVQGEFQRLNIQPQEFIKRLNIKMERSIYNTLDN</sequence>
<reference evidence="2 3" key="1">
    <citation type="submission" date="2018-08" db="EMBL/GenBank/DDBJ databases">
        <title>Chitinophagaceae sp. K23C18032701, a novel bacterium isolated from forest soil.</title>
        <authorList>
            <person name="Wang C."/>
        </authorList>
    </citation>
    <scope>NUCLEOTIDE SEQUENCE [LARGE SCALE GENOMIC DNA]</scope>
    <source>
        <strain evidence="2 3">K23C18032701</strain>
    </source>
</reference>